<dbReference type="EMBL" id="JACOFV010000007">
    <property type="protein sequence ID" value="MBC3862184.1"/>
    <property type="molecule type" value="Genomic_DNA"/>
</dbReference>
<feature type="transmembrane region" description="Helical" evidence="1">
    <location>
        <begin position="86"/>
        <end position="108"/>
    </location>
</feature>
<dbReference type="InterPro" id="IPR037185">
    <property type="entry name" value="EmrE-like"/>
</dbReference>
<feature type="transmembrane region" description="Helical" evidence="1">
    <location>
        <begin position="261"/>
        <end position="280"/>
    </location>
</feature>
<reference evidence="3" key="1">
    <citation type="submission" date="2020-08" db="EMBL/GenBank/DDBJ databases">
        <title>Novel species isolated from subtropical streams in China.</title>
        <authorList>
            <person name="Lu H."/>
        </authorList>
    </citation>
    <scope>NUCLEOTIDE SEQUENCE</scope>
    <source>
        <strain evidence="3">KACC 12607</strain>
    </source>
</reference>
<keyword evidence="1" id="KW-1133">Transmembrane helix</keyword>
<dbReference type="InterPro" id="IPR000620">
    <property type="entry name" value="EamA_dom"/>
</dbReference>
<name>A0A923KPJ1_9BURK</name>
<sequence>MQTTIFRSLLSLHLAVMLFGAAGVIGKYISVGALSLVFGRTLFAAVSLAPLVNWHSVKATKNLAGTIGNGALLAVHWLSFFASLQYAAVAFGLMGFATYPIFVALLEPWIFKLPRHRRDAWMAVMVVVGLLVMLSDAHWQGGSVKAVGMGILSGLSFALLTLNTRDQSKSLSATQVAFIQNSVACLLLLPLVLYQGELYTINIKTWFLLALLGSVFTALSHSLFAYSLQRLPATLVSLTASLEPVYGMGLAYIFLGETVSGRTLCGAAIVLLTTSFATYAHRSITNESS</sequence>
<evidence type="ECO:0000256" key="1">
    <source>
        <dbReference type="SAM" id="Phobius"/>
    </source>
</evidence>
<feature type="transmembrane region" description="Helical" evidence="1">
    <location>
        <begin position="33"/>
        <end position="51"/>
    </location>
</feature>
<dbReference type="GO" id="GO:0016020">
    <property type="term" value="C:membrane"/>
    <property type="evidence" value="ECO:0007669"/>
    <property type="project" value="InterPro"/>
</dbReference>
<dbReference type="PANTHER" id="PTHR22911:SF79">
    <property type="entry name" value="MOBA-LIKE NTP TRANSFERASE DOMAIN-CONTAINING PROTEIN"/>
    <property type="match status" value="1"/>
</dbReference>
<protein>
    <submittedName>
        <fullName evidence="3">DMT family transporter</fullName>
    </submittedName>
</protein>
<organism evidence="3 4">
    <name type="scientific">Undibacterium jejuense</name>
    <dbReference type="NCBI Taxonomy" id="1344949"/>
    <lineage>
        <taxon>Bacteria</taxon>
        <taxon>Pseudomonadati</taxon>
        <taxon>Pseudomonadota</taxon>
        <taxon>Betaproteobacteria</taxon>
        <taxon>Burkholderiales</taxon>
        <taxon>Oxalobacteraceae</taxon>
        <taxon>Undibacterium</taxon>
    </lineage>
</organism>
<gene>
    <name evidence="3" type="ORF">H8K32_08765</name>
</gene>
<dbReference type="PANTHER" id="PTHR22911">
    <property type="entry name" value="ACYL-MALONYL CONDENSING ENZYME-RELATED"/>
    <property type="match status" value="1"/>
</dbReference>
<keyword evidence="4" id="KW-1185">Reference proteome</keyword>
<feature type="transmembrane region" description="Helical" evidence="1">
    <location>
        <begin position="176"/>
        <end position="194"/>
    </location>
</feature>
<evidence type="ECO:0000313" key="4">
    <source>
        <dbReference type="Proteomes" id="UP000634011"/>
    </source>
</evidence>
<dbReference type="RefSeq" id="WP_186912115.1">
    <property type="nucleotide sequence ID" value="NZ_JACOFV010000007.1"/>
</dbReference>
<feature type="domain" description="EamA" evidence="2">
    <location>
        <begin position="146"/>
        <end position="276"/>
    </location>
</feature>
<feature type="transmembrane region" description="Helical" evidence="1">
    <location>
        <begin position="120"/>
        <end position="140"/>
    </location>
</feature>
<evidence type="ECO:0000259" key="2">
    <source>
        <dbReference type="Pfam" id="PF00892"/>
    </source>
</evidence>
<evidence type="ECO:0000313" key="3">
    <source>
        <dbReference type="EMBL" id="MBC3862184.1"/>
    </source>
</evidence>
<dbReference type="AlphaFoldDB" id="A0A923KPJ1"/>
<proteinExistence type="predicted"/>
<feature type="domain" description="EamA" evidence="2">
    <location>
        <begin position="10"/>
        <end position="134"/>
    </location>
</feature>
<feature type="transmembrane region" description="Helical" evidence="1">
    <location>
        <begin position="63"/>
        <end position="80"/>
    </location>
</feature>
<dbReference type="SUPFAM" id="SSF103481">
    <property type="entry name" value="Multidrug resistance efflux transporter EmrE"/>
    <property type="match status" value="1"/>
</dbReference>
<dbReference type="Pfam" id="PF00892">
    <property type="entry name" value="EamA"/>
    <property type="match status" value="2"/>
</dbReference>
<feature type="transmembrane region" description="Helical" evidence="1">
    <location>
        <begin position="206"/>
        <end position="228"/>
    </location>
</feature>
<keyword evidence="1" id="KW-0812">Transmembrane</keyword>
<accession>A0A923KPJ1</accession>
<comment type="caution">
    <text evidence="3">The sequence shown here is derived from an EMBL/GenBank/DDBJ whole genome shotgun (WGS) entry which is preliminary data.</text>
</comment>
<keyword evidence="1" id="KW-0472">Membrane</keyword>
<dbReference type="Proteomes" id="UP000634011">
    <property type="component" value="Unassembled WGS sequence"/>
</dbReference>